<organism evidence="2 3">
    <name type="scientific">Sphingobium fuliginis (strain ATCC 27551)</name>
    <dbReference type="NCBI Taxonomy" id="336203"/>
    <lineage>
        <taxon>Bacteria</taxon>
        <taxon>Pseudomonadati</taxon>
        <taxon>Pseudomonadota</taxon>
        <taxon>Alphaproteobacteria</taxon>
        <taxon>Sphingomonadales</taxon>
        <taxon>Sphingomonadaceae</taxon>
        <taxon>Sphingobium</taxon>
    </lineage>
</organism>
<evidence type="ECO:0000259" key="1">
    <source>
        <dbReference type="PROSITE" id="PS51464"/>
    </source>
</evidence>
<evidence type="ECO:0000313" key="3">
    <source>
        <dbReference type="Proteomes" id="UP000221538"/>
    </source>
</evidence>
<dbReference type="InterPro" id="IPR001347">
    <property type="entry name" value="SIS_dom"/>
</dbReference>
<evidence type="ECO:0000313" key="2">
    <source>
        <dbReference type="EMBL" id="GAY24662.1"/>
    </source>
</evidence>
<protein>
    <recommendedName>
        <fullName evidence="1">SIS domain-containing protein</fullName>
    </recommendedName>
</protein>
<comment type="caution">
    <text evidence="2">The sequence shown here is derived from an EMBL/GenBank/DDBJ whole genome shotgun (WGS) entry which is preliminary data.</text>
</comment>
<proteinExistence type="predicted"/>
<dbReference type="PROSITE" id="PS51464">
    <property type="entry name" value="SIS"/>
    <property type="match status" value="1"/>
</dbReference>
<dbReference type="InterPro" id="IPR023214">
    <property type="entry name" value="HAD_sf"/>
</dbReference>
<dbReference type="AlphaFoldDB" id="A0A292ZIU5"/>
<dbReference type="Gene3D" id="3.40.50.10490">
    <property type="entry name" value="Glucose-6-phosphate isomerase like protein, domain 1"/>
    <property type="match status" value="1"/>
</dbReference>
<dbReference type="SUPFAM" id="SSF53697">
    <property type="entry name" value="SIS domain"/>
    <property type="match status" value="1"/>
</dbReference>
<dbReference type="Proteomes" id="UP000221538">
    <property type="component" value="Unassembled WGS sequence"/>
</dbReference>
<dbReference type="Gene3D" id="3.40.50.1000">
    <property type="entry name" value="HAD superfamily/HAD-like"/>
    <property type="match status" value="1"/>
</dbReference>
<dbReference type="GO" id="GO:0097367">
    <property type="term" value="F:carbohydrate derivative binding"/>
    <property type="evidence" value="ECO:0007669"/>
    <property type="project" value="InterPro"/>
</dbReference>
<accession>A0A292ZIU5</accession>
<name>A0A292ZIU5_SPHSA</name>
<dbReference type="RefSeq" id="WP_061939974.1">
    <property type="nucleotide sequence ID" value="NZ_BEWI01000034.1"/>
</dbReference>
<dbReference type="Pfam" id="PF08282">
    <property type="entry name" value="Hydrolase_3"/>
    <property type="match status" value="1"/>
</dbReference>
<dbReference type="GO" id="GO:1901135">
    <property type="term" value="P:carbohydrate derivative metabolic process"/>
    <property type="evidence" value="ECO:0007669"/>
    <property type="project" value="InterPro"/>
</dbReference>
<dbReference type="SUPFAM" id="SSF56784">
    <property type="entry name" value="HAD-like"/>
    <property type="match status" value="1"/>
</dbReference>
<dbReference type="InterPro" id="IPR046348">
    <property type="entry name" value="SIS_dom_sf"/>
</dbReference>
<feature type="domain" description="SIS" evidence="1">
    <location>
        <begin position="28"/>
        <end position="172"/>
    </location>
</feature>
<reference evidence="2 3" key="2">
    <citation type="journal article" date="2013" name="Environ. Sci. Technol.">
        <title>The 4-tert-butylphenol-utilizing bacterium Sphingobium fuliginis OMI can degrade bisphenols via phenolic ring hydroxylation and meta-cleavage pathway.</title>
        <authorList>
            <person name="Ogata Y."/>
            <person name="Goda S."/>
            <person name="Toyama T."/>
            <person name="Sei K."/>
            <person name="Ike M."/>
        </authorList>
    </citation>
    <scope>NUCLEOTIDE SEQUENCE [LARGE SCALE GENOMIC DNA]</scope>
    <source>
        <strain evidence="2 3">OMI</strain>
    </source>
</reference>
<dbReference type="InterPro" id="IPR036412">
    <property type="entry name" value="HAD-like_sf"/>
</dbReference>
<dbReference type="Gene3D" id="3.90.1070.10">
    <property type="match status" value="1"/>
</dbReference>
<gene>
    <name evidence="2" type="ORF">SFOMI_5247</name>
</gene>
<dbReference type="EMBL" id="BEWI01000034">
    <property type="protein sequence ID" value="GAY24662.1"/>
    <property type="molecule type" value="Genomic_DNA"/>
</dbReference>
<sequence>MSTPRFSSKLDALPATLDLFADFDPAPIATSLMRGNCGHALAIGSGGSVVAAEYFVRCRDSLGLGPTSVATPMHAVTDHHSLKSTQVWLFSAGGDNPDVTAAAQAVIDRACVDLNLVTRNPDGAAAAIVRQVGGAVHVVPVADLKDGYLATHSLLAMTVGLLLASAMASREPASSPAPLEQIAGRLTGARDISERSHLVDQWAGFRTSDTLIIAADPLLRPVASLLDTSLWEATLCPVQTTDFRNLAHGRHAWLHHRANDTVVLALTGSTSRASWAAIDDVLPDGLRRTAVDHGRCGRLENLLALIDGLSLVEAIGETLGIDPGKPGIGEFGRAIYDDRSLEKLAHNLPPRLRHKRAAMAKADASYPEQPSLASIGSERLRTLEEADIGGAVFDYDGTIVTTDGRYDLPDQRIVDELVRLHRAGLKLGIATGRGGSVGDDLRKVLPADLLSLMVIGYYNGGYISTADVQIELDPPAQSAAIAATASWLEKRNDLFLEKKFKAGPVQISVDMHRLKHPYRFALDLAACPLIATGEVRISASGHSFDIVPSSSSKAAVVEAVRDVARPGTAILCFGDSGAASGNDHALLSHPHGVSVGEVCGAPNGCWSLFGGTITGPEALLKLLAALVQCTSGEIRLDTASLSLDSR</sequence>
<reference evidence="2 3" key="1">
    <citation type="journal article" date="2013" name="Biodegradation">
        <title>Occurrence of 4-tert-butylphenol (4-t-BP) biodegradation in an aquatic sample caused by the presence of Spirodela polyrrhiza and isolation of a 4-t-BP-utilizing bacterium.</title>
        <authorList>
            <person name="Ogata Y."/>
            <person name="Toyama T."/>
            <person name="Yu N."/>
            <person name="Wang X."/>
            <person name="Sei K."/>
            <person name="Ike M."/>
        </authorList>
    </citation>
    <scope>NUCLEOTIDE SEQUENCE [LARGE SCALE GENOMIC DNA]</scope>
    <source>
        <strain evidence="2 3">OMI</strain>
    </source>
</reference>